<proteinExistence type="predicted"/>
<dbReference type="KEGG" id="dru:Desru_1772"/>
<reference evidence="2" key="1">
    <citation type="submission" date="2011-05" db="EMBL/GenBank/DDBJ databases">
        <title>Complete sequence of Desulfotomaculum ruminis DSM 2154.</title>
        <authorList>
            <person name="Lucas S."/>
            <person name="Copeland A."/>
            <person name="Lapidus A."/>
            <person name="Cheng J.-F."/>
            <person name="Goodwin L."/>
            <person name="Pitluck S."/>
            <person name="Lu M."/>
            <person name="Detter J.C."/>
            <person name="Han C."/>
            <person name="Tapia R."/>
            <person name="Land M."/>
            <person name="Hauser L."/>
            <person name="Kyrpides N."/>
            <person name="Ivanova N."/>
            <person name="Mikhailova N."/>
            <person name="Pagani I."/>
            <person name="Stams A.J.M."/>
            <person name="Plugge C.M."/>
            <person name="Muyzer G."/>
            <person name="Kuever J."/>
            <person name="Parshina S.N."/>
            <person name="Ivanova A.E."/>
            <person name="Nazina T.N."/>
            <person name="Brambilla E."/>
            <person name="Spring S."/>
            <person name="Klenk H.-P."/>
            <person name="Woyke T."/>
        </authorList>
    </citation>
    <scope>NUCLEOTIDE SEQUENCE [LARGE SCALE GENOMIC DNA]</scope>
    <source>
        <strain evidence="2">ATCC 23193 / DSM 2154 / NCIB 8452 / DL</strain>
    </source>
</reference>
<evidence type="ECO:0008006" key="3">
    <source>
        <dbReference type="Google" id="ProtNLM"/>
    </source>
</evidence>
<dbReference type="AlphaFoldDB" id="F6DTH4"/>
<protein>
    <recommendedName>
        <fullName evidence="3">Nucleoside 2-deoxyribosyltransferase</fullName>
    </recommendedName>
</protein>
<accession>F6DTH4</accession>
<dbReference type="OrthoDB" id="1807770at2"/>
<keyword evidence="2" id="KW-1185">Reference proteome</keyword>
<organism evidence="1 2">
    <name type="scientific">Desulforamulus ruminis (strain ATCC 23193 / DSM 2154 / NCIMB 8452 / DL)</name>
    <name type="common">Desulfotomaculum ruminis</name>
    <dbReference type="NCBI Taxonomy" id="696281"/>
    <lineage>
        <taxon>Bacteria</taxon>
        <taxon>Bacillati</taxon>
        <taxon>Bacillota</taxon>
        <taxon>Clostridia</taxon>
        <taxon>Eubacteriales</taxon>
        <taxon>Peptococcaceae</taxon>
        <taxon>Desulforamulus</taxon>
    </lineage>
</organism>
<dbReference type="Proteomes" id="UP000009234">
    <property type="component" value="Chromosome"/>
</dbReference>
<gene>
    <name evidence="1" type="ordered locus">Desru_1772</name>
</gene>
<evidence type="ECO:0000313" key="2">
    <source>
        <dbReference type="Proteomes" id="UP000009234"/>
    </source>
</evidence>
<dbReference type="SUPFAM" id="SSF52309">
    <property type="entry name" value="N-(deoxy)ribosyltransferase-like"/>
    <property type="match status" value="1"/>
</dbReference>
<dbReference type="Gene3D" id="3.40.50.450">
    <property type="match status" value="1"/>
</dbReference>
<reference evidence="1 2" key="2">
    <citation type="journal article" date="2012" name="Stand. Genomic Sci.">
        <title>Complete genome sequence of the sulfate-reducing firmicute Desulfotomaculum ruminis type strain (DL(T)).</title>
        <authorList>
            <person name="Spring S."/>
            <person name="Visser M."/>
            <person name="Lu M."/>
            <person name="Copeland A."/>
            <person name="Lapidus A."/>
            <person name="Lucas S."/>
            <person name="Cheng J.F."/>
            <person name="Han C."/>
            <person name="Tapia R."/>
            <person name="Goodwin L.A."/>
            <person name="Pitluck S."/>
            <person name="Ivanova N."/>
            <person name="Land M."/>
            <person name="Hauser L."/>
            <person name="Larimer F."/>
            <person name="Rohde M."/>
            <person name="Goker M."/>
            <person name="Detter J.C."/>
            <person name="Kyrpides N.C."/>
            <person name="Woyke T."/>
            <person name="Schaap P.J."/>
            <person name="Plugge C.M."/>
            <person name="Muyzer G."/>
            <person name="Kuever J."/>
            <person name="Pereira I.A."/>
            <person name="Parshina S.N."/>
            <person name="Bernier-Latmani R."/>
            <person name="Stams A.J."/>
            <person name="Klenk H.P."/>
        </authorList>
    </citation>
    <scope>NUCLEOTIDE SEQUENCE [LARGE SCALE GENOMIC DNA]</scope>
    <source>
        <strain evidence="2">ATCC 23193 / DSM 2154 / NCIB 8452 / DL</strain>
    </source>
</reference>
<evidence type="ECO:0000313" key="1">
    <source>
        <dbReference type="EMBL" id="AEG60036.1"/>
    </source>
</evidence>
<dbReference type="EMBL" id="CP002780">
    <property type="protein sequence ID" value="AEG60036.1"/>
    <property type="molecule type" value="Genomic_DNA"/>
</dbReference>
<dbReference type="eggNOG" id="ENOG5032NJC">
    <property type="taxonomic scope" value="Bacteria"/>
</dbReference>
<sequence>MKIYVVSSWKNVSMVRSLTDYLRRNGHEVDDFTDDSRGRYVFHWSEVGDIQELDAINFLKDRRAQRAFEEDKKWIDWADAVILVLPAGRSAHLEAGYAKGKGKLLVILGEFPKGEFDVMYGFADLLTRDHEEVKRFLKPMCIGLSVCGGGCDSCPAN</sequence>
<dbReference type="HOGENOM" id="CLU_112011_0_0_9"/>
<dbReference type="STRING" id="696281.Desru_1772"/>
<dbReference type="RefSeq" id="WP_013841800.1">
    <property type="nucleotide sequence ID" value="NC_015589.1"/>
</dbReference>
<name>F6DTH4_DESRL</name>